<dbReference type="PANTHER" id="PTHR12607">
    <property type="entry name" value="ADENOMATOUS POLYPOSIS COLI PROTEIN FAMILY"/>
    <property type="match status" value="1"/>
</dbReference>
<evidence type="ECO:0000256" key="2">
    <source>
        <dbReference type="ARBA" id="ARBA00022687"/>
    </source>
</evidence>
<dbReference type="GO" id="GO:0008013">
    <property type="term" value="F:beta-catenin binding"/>
    <property type="evidence" value="ECO:0007669"/>
    <property type="project" value="InterPro"/>
</dbReference>
<keyword evidence="2" id="KW-0879">Wnt signaling pathway</keyword>
<dbReference type="PANTHER" id="PTHR12607:SF12">
    <property type="entry name" value="APC-LIKE, ISOFORM A-RELATED"/>
    <property type="match status" value="1"/>
</dbReference>
<dbReference type="GO" id="GO:0007399">
    <property type="term" value="P:nervous system development"/>
    <property type="evidence" value="ECO:0007669"/>
    <property type="project" value="TreeGrafter"/>
</dbReference>
<feature type="region of interest" description="Disordered" evidence="3">
    <location>
        <begin position="1476"/>
        <end position="1547"/>
    </location>
</feature>
<proteinExistence type="inferred from homology"/>
<dbReference type="Gene3D" id="1.25.10.10">
    <property type="entry name" value="Leucine-rich Repeat Variant"/>
    <property type="match status" value="1"/>
</dbReference>
<protein>
    <recommendedName>
        <fullName evidence="4">Protein zer-1 homolog-like C-terminal domain-containing protein</fullName>
    </recommendedName>
</protein>
<dbReference type="Proteomes" id="UP000069272">
    <property type="component" value="Chromosome X"/>
</dbReference>
<dbReference type="SUPFAM" id="SSF48371">
    <property type="entry name" value="ARM repeat"/>
    <property type="match status" value="1"/>
</dbReference>
<feature type="region of interest" description="Disordered" evidence="3">
    <location>
        <begin position="705"/>
        <end position="745"/>
    </location>
</feature>
<feature type="compositionally biased region" description="Polar residues" evidence="3">
    <location>
        <begin position="1115"/>
        <end position="1126"/>
    </location>
</feature>
<feature type="region of interest" description="Disordered" evidence="3">
    <location>
        <begin position="2053"/>
        <end position="2075"/>
    </location>
</feature>
<dbReference type="GO" id="GO:0016055">
    <property type="term" value="P:Wnt signaling pathway"/>
    <property type="evidence" value="ECO:0007669"/>
    <property type="project" value="UniProtKB-KW"/>
</dbReference>
<dbReference type="PROSITE" id="PS50176">
    <property type="entry name" value="ARM_REPEAT"/>
    <property type="match status" value="1"/>
</dbReference>
<feature type="region of interest" description="Disordered" evidence="3">
    <location>
        <begin position="789"/>
        <end position="815"/>
    </location>
</feature>
<dbReference type="GO" id="GO:0008017">
    <property type="term" value="F:microtubule binding"/>
    <property type="evidence" value="ECO:0007669"/>
    <property type="project" value="TreeGrafter"/>
</dbReference>
<dbReference type="GO" id="GO:0030877">
    <property type="term" value="C:beta-catenin destruction complex"/>
    <property type="evidence" value="ECO:0007669"/>
    <property type="project" value="TreeGrafter"/>
</dbReference>
<dbReference type="GO" id="GO:0090090">
    <property type="term" value="P:negative regulation of canonical Wnt signaling pathway"/>
    <property type="evidence" value="ECO:0007669"/>
    <property type="project" value="TreeGrafter"/>
</dbReference>
<dbReference type="InterPro" id="IPR011989">
    <property type="entry name" value="ARM-like"/>
</dbReference>
<evidence type="ECO:0000256" key="1">
    <source>
        <dbReference type="ARBA" id="ARBA00009051"/>
    </source>
</evidence>
<dbReference type="GO" id="GO:0005881">
    <property type="term" value="C:cytoplasmic microtubule"/>
    <property type="evidence" value="ECO:0007669"/>
    <property type="project" value="TreeGrafter"/>
</dbReference>
<evidence type="ECO:0000259" key="4">
    <source>
        <dbReference type="Pfam" id="PF22964"/>
    </source>
</evidence>
<dbReference type="GO" id="GO:0016477">
    <property type="term" value="P:cell migration"/>
    <property type="evidence" value="ECO:0007669"/>
    <property type="project" value="TreeGrafter"/>
</dbReference>
<feature type="region of interest" description="Disordered" evidence="3">
    <location>
        <begin position="1107"/>
        <end position="1127"/>
    </location>
</feature>
<dbReference type="SMART" id="SM00185">
    <property type="entry name" value="ARM"/>
    <property type="match status" value="7"/>
</dbReference>
<feature type="compositionally biased region" description="Acidic residues" evidence="3">
    <location>
        <begin position="707"/>
        <end position="716"/>
    </location>
</feature>
<dbReference type="VEuPathDB" id="VectorBase:AALB003699"/>
<feature type="region of interest" description="Disordered" evidence="3">
    <location>
        <begin position="1"/>
        <end position="22"/>
    </location>
</feature>
<feature type="compositionally biased region" description="Polar residues" evidence="3">
    <location>
        <begin position="7"/>
        <end position="16"/>
    </location>
</feature>
<organism evidence="5 6">
    <name type="scientific">Anopheles albimanus</name>
    <name type="common">New world malaria mosquito</name>
    <dbReference type="NCBI Taxonomy" id="7167"/>
    <lineage>
        <taxon>Eukaryota</taxon>
        <taxon>Metazoa</taxon>
        <taxon>Ecdysozoa</taxon>
        <taxon>Arthropoda</taxon>
        <taxon>Hexapoda</taxon>
        <taxon>Insecta</taxon>
        <taxon>Pterygota</taxon>
        <taxon>Neoptera</taxon>
        <taxon>Endopterygota</taxon>
        <taxon>Diptera</taxon>
        <taxon>Nematocera</taxon>
        <taxon>Culicoidea</taxon>
        <taxon>Culicidae</taxon>
        <taxon>Anophelinae</taxon>
        <taxon>Anopheles</taxon>
    </lineage>
</organism>
<dbReference type="Pfam" id="PF05923">
    <property type="entry name" value="APC_r"/>
    <property type="match status" value="2"/>
</dbReference>
<keyword evidence="6" id="KW-1185">Reference proteome</keyword>
<feature type="region of interest" description="Disordered" evidence="3">
    <location>
        <begin position="283"/>
        <end position="303"/>
    </location>
</feature>
<feature type="compositionally biased region" description="Polar residues" evidence="3">
    <location>
        <begin position="284"/>
        <end position="293"/>
    </location>
</feature>
<feature type="region of interest" description="Disordered" evidence="3">
    <location>
        <begin position="2264"/>
        <end position="2309"/>
    </location>
</feature>
<sequence>MERERSGSLQNRSTTPRHPAGCLDERELEQCMAELDIFDDPLGEERLVRKPHFLDYDNIPPADLVLVERRQCHAQSIYSALPPPPPLENHHPSSGIRDTDDAMLEGVERSLLPLAALPINVSGTVSGMNVSHRFDSPFGSMWSLKEWQHGGGTAGNRMQQKPSPAYLDETVAEKLEVGPKMECVYSLLAMLGSPNVPEMASKFLELSRNDEKCTALRRAGCVPVLVHIVHNDPNEQARRNARLALANVIRANGEGTAARRELKVLRLVDHLINYTEKLKEQQEHLNLSDSESSAPARVSGTDEQELRPIQAICTLAKISYDEDHRRAMCQFGALQTITTLIQLDHQLEHGSTTEAPQSGHADPRSISSSMCIELRRYASMVLTNLTFGQGNNKALLCANREFMRALVAQLARPELVQVTASVLRNLSWRADALTKKTLAEIGTVRILTEAAMRCTVENTLKSILSALWNLSNHCAHNRAHICEVDGAIDFLAGLLTYEAPSKTMTIVENAGGILRNISNHIAHSERYRQVLRGRNCLKVLLGQLKSPSLTVVSNACGTLGNLSADSAEDQQFLLDNGAIPMLRSLIYSKHNIISNGSRLALRNLQHLNQVRPSESIPTDKAAVSGGNDDWSATGSTAAATAAAEAEIETATIVEGKELPCLNVRRQRAMEQEQRECAYYGIKDTGAVAPAGEKEQSIGEKYAVGGEHDEDAEEEEGPCLGSVRSEEEDEDESDPIGSERDHETKEQSINYELSEVLHLNQKSSSSYDYQETDIDQLTDYSLRYAENQFDSDEAKEREEAMEEEDEENGGARTTYGGRASSRGAVVGMLIPEDSVKCYYTEGTPQIISSATSMSDLRSATTTAKPVAVTPVVTIGAANNTTALPSVPKSNPIPIAMQRGGSGGVVLVVGVGTDTGRELASSESAGHRSFVRSSVGVIDRSVGEDLDCNTPDKPYNYCEEGTPDFSRDTSLNLVDLVVGEGKGVVTVMGSVVVDAPGAGALDLGPSPSAVTTHIGEVGSSAQQATEQAVVGSLDGTSGVPCDPESVVETVGVGVGPSAKSVSFLNTADETPLMFSRTSSMGSLSSAEPACTDDKSSIVSEFSRLASGVISPSELPDSPTQTIAHSPRNSRCGPALDELDAHRPETTINPLTSVASVVGPAVASNGKSGVDGGIDQDPEGMLRVGPIVSNFADSTTVTFQVEHTPALFSCATSLSNLSIEDEQEEEEKQQQFGPAVLSPELSNPLCPATTIPAAPAPFDCDAHKKKECDQVSDGDSDEGADEELLASCISIGMSSVVARKCQSSVPFGIKGTNGTHQQQRHHASGQRQVRDQDSDSDDSSSAGETADQSDLLLEECIRNGMPKPKLIPTGPPSLHRGGLREQLLEKEPPIGMMRAAIPLPLPMLPNDECNRYQLEGSPCNFSTISGLSELTVGSDAGILNEDEKNTHYRRGNDSLSSLSVESDNDDHLLNEAIAAGIGFKQQNNKTAPRDRQTREGPSHGASETLVLRPTVTGQEVQEEKEKSKERRNQLAVAPAKNAENGVGDGDGDSIDSVDSIDSIFANNPPNDSLLEQAIESGMKGVCMMTDLGPITGYEFQAGMLYGTAGTSATGDNHQHDDPDPPESISEPNEDDYELLTECIYAGMQRKSTQGRAGATVSSEGFSCIRPVPVCSRPHNITSSQSAAHEGHHRAPTDLPLLATGRSIHAERLSKNVLTTPVVSSVAGAECESSAGVVAGLRAKFQLTSSNSIDTSATVVMVAEREPTVRPSCSTNIPVPTHRHQHQELLQLPQSFAVNSANTADITTNTSTIINHYYNNQHSTSFINSSSNSSAVPGTGTSNRLLATISSSESTNTRCNQQQRSKLLQQLSAASDIAGRCDRDDAAKAGTGVPAKTTTAMVVRGDQRSDASSAANGCEQLSLGGATYGAVSPTTIEKHKDPELMLQSVERLTERLVAHTEYPSTDQELVEMVIGNRADVEYLSIVSPTVELRLASPVKPQSKPPVSSSSNAKYALPKHRSIMAPYNARSAVAASSQPKLKPAGPRSAVGLGNPAYRSFAAKQQQPRVASPKLKLPKAPQGGNSCAHGLPTSVHFCTSNSAKPKTQPTNGILSGGAVTGLKSSRKSYIPGSIPLPSSTSPNHITSKLFRPPTTSSEACLKGSKIMSSALQPLPRKATNPSGAIQGALGMRRPGPEGGIVEGQPRTTHGTESDKKKKKLAVGSLAVAPNKGIQPAVSKDRTKAPQRTFVFDRPSPIGNGPHIPVSSWTLKRSIAVGQSRTGSNSGRSPPEPERQQALEQLPLATERMPKMSLPMYGNF</sequence>
<dbReference type="InterPro" id="IPR009223">
    <property type="entry name" value="APC_rpt"/>
</dbReference>
<feature type="region of interest" description="Disordered" evidence="3">
    <location>
        <begin position="2181"/>
        <end position="2208"/>
    </location>
</feature>
<feature type="compositionally biased region" description="Acidic residues" evidence="3">
    <location>
        <begin position="798"/>
        <end position="807"/>
    </location>
</feature>
<reference evidence="5" key="2">
    <citation type="submission" date="2022-08" db="UniProtKB">
        <authorList>
            <consortium name="EnsemblMetazoa"/>
        </authorList>
    </citation>
    <scope>IDENTIFICATION</scope>
    <source>
        <strain evidence="5">STECLA/ALBI9_A</strain>
    </source>
</reference>
<name>A0A182FB19_ANOAL</name>
<dbReference type="GO" id="GO:0007389">
    <property type="term" value="P:pattern specification process"/>
    <property type="evidence" value="ECO:0007669"/>
    <property type="project" value="TreeGrafter"/>
</dbReference>
<dbReference type="InterPro" id="IPR016024">
    <property type="entry name" value="ARM-type_fold"/>
</dbReference>
<dbReference type="EnsemblMetazoa" id="AALB003699-RA">
    <property type="protein sequence ID" value="AALB003699-PA"/>
    <property type="gene ID" value="AALB003699"/>
</dbReference>
<feature type="compositionally biased region" description="Basic and acidic residues" evidence="3">
    <location>
        <begin position="1514"/>
        <end position="1525"/>
    </location>
</feature>
<evidence type="ECO:0000313" key="5">
    <source>
        <dbReference type="EnsemblMetazoa" id="AALB003699-PA"/>
    </source>
</evidence>
<dbReference type="Pfam" id="PF18797">
    <property type="entry name" value="APC_rep"/>
    <property type="match status" value="1"/>
</dbReference>
<dbReference type="Pfam" id="PF22964">
    <property type="entry name" value="ZER1-like_2nd"/>
    <property type="match status" value="1"/>
</dbReference>
<dbReference type="GO" id="GO:0016342">
    <property type="term" value="C:catenin complex"/>
    <property type="evidence" value="ECO:0007669"/>
    <property type="project" value="TreeGrafter"/>
</dbReference>
<feature type="region of interest" description="Disordered" evidence="3">
    <location>
        <begin position="1306"/>
        <end position="1347"/>
    </location>
</feature>
<comment type="similarity">
    <text evidence="1">Belongs to the adenomatous polyposis coli (APC) family.</text>
</comment>
<dbReference type="InterPro" id="IPR041257">
    <property type="entry name" value="APC_rep"/>
</dbReference>
<feature type="compositionally biased region" description="Basic and acidic residues" evidence="3">
    <location>
        <begin position="736"/>
        <end position="745"/>
    </location>
</feature>
<evidence type="ECO:0000313" key="6">
    <source>
        <dbReference type="Proteomes" id="UP000069272"/>
    </source>
</evidence>
<feature type="region of interest" description="Disordered" evidence="3">
    <location>
        <begin position="78"/>
        <end position="97"/>
    </location>
</feature>
<reference evidence="5 6" key="1">
    <citation type="journal article" date="2017" name="G3 (Bethesda)">
        <title>The Physical Genome Mapping of Anopheles albimanus Corrected Scaffold Misassemblies and Identified Interarm Rearrangements in Genus Anopheles.</title>
        <authorList>
            <person name="Artemov G.N."/>
            <person name="Peery A.N."/>
            <person name="Jiang X."/>
            <person name="Tu Z."/>
            <person name="Stegniy V.N."/>
            <person name="Sharakhova M.V."/>
            <person name="Sharakhov I.V."/>
        </authorList>
    </citation>
    <scope>NUCLEOTIDE SEQUENCE [LARGE SCALE GENOMIC DNA]</scope>
    <source>
        <strain evidence="5 6">ALBI9_A</strain>
    </source>
</reference>
<dbReference type="GO" id="GO:0007026">
    <property type="term" value="P:negative regulation of microtubule depolymerization"/>
    <property type="evidence" value="ECO:0007669"/>
    <property type="project" value="TreeGrafter"/>
</dbReference>
<dbReference type="VEuPathDB" id="VectorBase:AALB20_037629"/>
<dbReference type="InterPro" id="IPR000225">
    <property type="entry name" value="Armadillo"/>
</dbReference>
<feature type="compositionally biased region" description="Polar residues" evidence="3">
    <location>
        <begin position="2264"/>
        <end position="2277"/>
    </location>
</feature>
<dbReference type="GO" id="GO:0001708">
    <property type="term" value="P:cell fate specification"/>
    <property type="evidence" value="ECO:0007669"/>
    <property type="project" value="TreeGrafter"/>
</dbReference>
<feature type="compositionally biased region" description="Basic and acidic residues" evidence="3">
    <location>
        <begin position="1484"/>
        <end position="1494"/>
    </location>
</feature>
<dbReference type="STRING" id="7167.A0A182FB19"/>
<feature type="domain" description="Protein zer-1 homolog-like C-terminal" evidence="4">
    <location>
        <begin position="405"/>
        <end position="569"/>
    </location>
</feature>
<accession>A0A182FB19</accession>
<feature type="region of interest" description="Disordered" evidence="3">
    <location>
        <begin position="1603"/>
        <end position="1625"/>
    </location>
</feature>
<dbReference type="InterPro" id="IPR026818">
    <property type="entry name" value="Apc_fam"/>
</dbReference>
<dbReference type="InterPro" id="IPR055142">
    <property type="entry name" value="ZER1-like_C"/>
</dbReference>
<evidence type="ECO:0000256" key="3">
    <source>
        <dbReference type="SAM" id="MobiDB-lite"/>
    </source>
</evidence>